<feature type="region of interest" description="Disordered" evidence="1">
    <location>
        <begin position="55"/>
        <end position="81"/>
    </location>
</feature>
<dbReference type="EMBL" id="BTRK01000002">
    <property type="protein sequence ID" value="GMR38668.1"/>
    <property type="molecule type" value="Genomic_DNA"/>
</dbReference>
<accession>A0AAN4ZHU1</accession>
<organism evidence="2 3">
    <name type="scientific">Pristionchus mayeri</name>
    <dbReference type="NCBI Taxonomy" id="1317129"/>
    <lineage>
        <taxon>Eukaryota</taxon>
        <taxon>Metazoa</taxon>
        <taxon>Ecdysozoa</taxon>
        <taxon>Nematoda</taxon>
        <taxon>Chromadorea</taxon>
        <taxon>Rhabditida</taxon>
        <taxon>Rhabditina</taxon>
        <taxon>Diplogasteromorpha</taxon>
        <taxon>Diplogasteroidea</taxon>
        <taxon>Neodiplogasteridae</taxon>
        <taxon>Pristionchus</taxon>
    </lineage>
</organism>
<feature type="compositionally biased region" description="Low complexity" evidence="1">
    <location>
        <begin position="64"/>
        <end position="81"/>
    </location>
</feature>
<name>A0AAN4ZHU1_9BILA</name>
<dbReference type="AlphaFoldDB" id="A0AAN4ZHU1"/>
<gene>
    <name evidence="2" type="ORF">PMAYCL1PPCAC_08863</name>
</gene>
<dbReference type="Proteomes" id="UP001328107">
    <property type="component" value="Unassembled WGS sequence"/>
</dbReference>
<proteinExistence type="predicted"/>
<keyword evidence="3" id="KW-1185">Reference proteome</keyword>
<sequence length="139" mass="15154">IETITNDQKGPGMLIDYEMERERKNIHTGFGGPPVDVGVDMMAPEANFLNSMDHTPIGRGTMTSGNLSLSQSSAPSSSSRMAAGSKTLNCRLCPLSDLNLGQFVNHLRKAHKTTPGQENLGFMCTSCNYIAYSYKNTYN</sequence>
<protein>
    <submittedName>
        <fullName evidence="2">Uncharacterized protein</fullName>
    </submittedName>
</protein>
<reference evidence="3" key="1">
    <citation type="submission" date="2022-10" db="EMBL/GenBank/DDBJ databases">
        <title>Genome assembly of Pristionchus species.</title>
        <authorList>
            <person name="Yoshida K."/>
            <person name="Sommer R.J."/>
        </authorList>
    </citation>
    <scope>NUCLEOTIDE SEQUENCE [LARGE SCALE GENOMIC DNA]</scope>
    <source>
        <strain evidence="3">RS5460</strain>
    </source>
</reference>
<evidence type="ECO:0000313" key="3">
    <source>
        <dbReference type="Proteomes" id="UP001328107"/>
    </source>
</evidence>
<comment type="caution">
    <text evidence="2">The sequence shown here is derived from an EMBL/GenBank/DDBJ whole genome shotgun (WGS) entry which is preliminary data.</text>
</comment>
<feature type="non-terminal residue" evidence="2">
    <location>
        <position position="139"/>
    </location>
</feature>
<feature type="non-terminal residue" evidence="2">
    <location>
        <position position="1"/>
    </location>
</feature>
<evidence type="ECO:0000313" key="2">
    <source>
        <dbReference type="EMBL" id="GMR38668.1"/>
    </source>
</evidence>
<evidence type="ECO:0000256" key="1">
    <source>
        <dbReference type="SAM" id="MobiDB-lite"/>
    </source>
</evidence>